<keyword evidence="4 5" id="KW-0472">Membrane</keyword>
<dbReference type="Gene3D" id="3.40.33.10">
    <property type="entry name" value="CAP"/>
    <property type="match status" value="1"/>
</dbReference>
<evidence type="ECO:0000256" key="1">
    <source>
        <dbReference type="ARBA" id="ARBA00004141"/>
    </source>
</evidence>
<evidence type="ECO:0000313" key="8">
    <source>
        <dbReference type="Proteomes" id="UP000319212"/>
    </source>
</evidence>
<keyword evidence="3 5" id="KW-1133">Transmembrane helix</keyword>
<evidence type="ECO:0000259" key="6">
    <source>
        <dbReference type="Pfam" id="PF00188"/>
    </source>
</evidence>
<dbReference type="InterPro" id="IPR035940">
    <property type="entry name" value="CAP_sf"/>
</dbReference>
<proteinExistence type="predicted"/>
<feature type="domain" description="SCP" evidence="6">
    <location>
        <begin position="211"/>
        <end position="323"/>
    </location>
</feature>
<evidence type="ECO:0000256" key="2">
    <source>
        <dbReference type="ARBA" id="ARBA00022692"/>
    </source>
</evidence>
<dbReference type="SUPFAM" id="SSF55797">
    <property type="entry name" value="PR-1-like"/>
    <property type="match status" value="1"/>
</dbReference>
<feature type="transmembrane region" description="Helical" evidence="5">
    <location>
        <begin position="34"/>
        <end position="60"/>
    </location>
</feature>
<dbReference type="GO" id="GO:0016020">
    <property type="term" value="C:membrane"/>
    <property type="evidence" value="ECO:0007669"/>
    <property type="project" value="UniProtKB-SubCell"/>
</dbReference>
<dbReference type="OrthoDB" id="68195at2"/>
<dbReference type="CDD" id="cd05379">
    <property type="entry name" value="CAP_bacterial"/>
    <property type="match status" value="1"/>
</dbReference>
<name>A0A502DUT8_9BURK</name>
<dbReference type="InterPro" id="IPR003825">
    <property type="entry name" value="Colicin-V_CvpA"/>
</dbReference>
<organism evidence="7 8">
    <name type="scientific">Variovorax guangxiensis</name>
    <dbReference type="NCBI Taxonomy" id="1775474"/>
    <lineage>
        <taxon>Bacteria</taxon>
        <taxon>Pseudomonadati</taxon>
        <taxon>Pseudomonadota</taxon>
        <taxon>Betaproteobacteria</taxon>
        <taxon>Burkholderiales</taxon>
        <taxon>Comamonadaceae</taxon>
        <taxon>Variovorax</taxon>
    </lineage>
</organism>
<dbReference type="RefSeq" id="WP_140841312.1">
    <property type="nucleotide sequence ID" value="NZ_RCZI01000002.1"/>
</dbReference>
<evidence type="ECO:0000256" key="4">
    <source>
        <dbReference type="ARBA" id="ARBA00023136"/>
    </source>
</evidence>
<protein>
    <recommendedName>
        <fullName evidence="6">SCP domain-containing protein</fullName>
    </recommendedName>
</protein>
<feature type="transmembrane region" description="Helical" evidence="5">
    <location>
        <begin position="113"/>
        <end position="136"/>
    </location>
</feature>
<sequence>MDLATFDLYGFNAVDLLLILVLLLGIWRGWRVGFVAGAVQLLCLAVGLVVAFFATPWLATAIDRPGWLPEPWASPAAFLVVFLVVQMVLGAVARGLTRPVSAGAAARSVNRALGLLPGAANGAINAMVVAVLLTALPLTDGITRASQDSVIATQLSVPAEWLERRLGPIFNPAVERTMQALTVQPESQERVTLPFALTTAPPRPELEAAMLALVNAERAKVGNLRVLAADPETLEVSRTHSRDMFARSYFAHISPEGRSPFDRLRAAKVGYRAAGENLALARTLEMAHQGLMNSPGHRANILNPAFGRVGIGIVDGGRHGLMITQTFRN</sequence>
<dbReference type="AlphaFoldDB" id="A0A502DUT8"/>
<dbReference type="Pfam" id="PF02674">
    <property type="entry name" value="Colicin_V"/>
    <property type="match status" value="1"/>
</dbReference>
<accession>A0A502DUT8</accession>
<evidence type="ECO:0000313" key="7">
    <source>
        <dbReference type="EMBL" id="TPG29107.1"/>
    </source>
</evidence>
<dbReference type="Proteomes" id="UP000319212">
    <property type="component" value="Unassembled WGS sequence"/>
</dbReference>
<reference evidence="7 8" key="1">
    <citation type="journal article" date="2019" name="Environ. Microbiol.">
        <title>Species interactions and distinct microbial communities in high Arctic permafrost affected cryosols are associated with the CH4 and CO2 gas fluxes.</title>
        <authorList>
            <person name="Altshuler I."/>
            <person name="Hamel J."/>
            <person name="Turney S."/>
            <person name="Magnuson E."/>
            <person name="Levesque R."/>
            <person name="Greer C."/>
            <person name="Whyte L.G."/>
        </authorList>
    </citation>
    <scope>NUCLEOTIDE SEQUENCE [LARGE SCALE GENOMIC DNA]</scope>
    <source>
        <strain evidence="7 8">S06.C</strain>
    </source>
</reference>
<dbReference type="Pfam" id="PF00188">
    <property type="entry name" value="CAP"/>
    <property type="match status" value="1"/>
</dbReference>
<evidence type="ECO:0000256" key="3">
    <source>
        <dbReference type="ARBA" id="ARBA00022989"/>
    </source>
</evidence>
<dbReference type="PANTHER" id="PTHR31157">
    <property type="entry name" value="SCP DOMAIN-CONTAINING PROTEIN"/>
    <property type="match status" value="1"/>
</dbReference>
<feature type="transmembrane region" description="Helical" evidence="5">
    <location>
        <begin position="72"/>
        <end position="92"/>
    </location>
</feature>
<dbReference type="EMBL" id="RCZI01000002">
    <property type="protein sequence ID" value="TPG29107.1"/>
    <property type="molecule type" value="Genomic_DNA"/>
</dbReference>
<evidence type="ECO:0000256" key="5">
    <source>
        <dbReference type="SAM" id="Phobius"/>
    </source>
</evidence>
<comment type="caution">
    <text evidence="7">The sequence shown here is derived from an EMBL/GenBank/DDBJ whole genome shotgun (WGS) entry which is preliminary data.</text>
</comment>
<dbReference type="InterPro" id="IPR014044">
    <property type="entry name" value="CAP_dom"/>
</dbReference>
<feature type="transmembrane region" description="Helical" evidence="5">
    <location>
        <begin position="6"/>
        <end position="27"/>
    </location>
</feature>
<comment type="subcellular location">
    <subcellularLocation>
        <location evidence="1">Membrane</location>
        <topology evidence="1">Multi-pass membrane protein</topology>
    </subcellularLocation>
</comment>
<dbReference type="PANTHER" id="PTHR31157:SF1">
    <property type="entry name" value="SCP DOMAIN-CONTAINING PROTEIN"/>
    <property type="match status" value="1"/>
</dbReference>
<keyword evidence="2 5" id="KW-0812">Transmembrane</keyword>
<dbReference type="GO" id="GO:0009403">
    <property type="term" value="P:toxin biosynthetic process"/>
    <property type="evidence" value="ECO:0007669"/>
    <property type="project" value="InterPro"/>
</dbReference>
<gene>
    <name evidence="7" type="ORF">EAH82_10115</name>
</gene>